<name>A0A1F5EBM7_9BACT</name>
<dbReference type="InterPro" id="IPR002316">
    <property type="entry name" value="Pro-tRNA-ligase_IIa"/>
</dbReference>
<evidence type="ECO:0000256" key="3">
    <source>
        <dbReference type="ARBA" id="ARBA00022598"/>
    </source>
</evidence>
<dbReference type="GO" id="GO:0005829">
    <property type="term" value="C:cytosol"/>
    <property type="evidence" value="ECO:0007669"/>
    <property type="project" value="TreeGrafter"/>
</dbReference>
<dbReference type="Proteomes" id="UP000177481">
    <property type="component" value="Unassembled WGS sequence"/>
</dbReference>
<evidence type="ECO:0000256" key="6">
    <source>
        <dbReference type="ARBA" id="ARBA00022917"/>
    </source>
</evidence>
<dbReference type="SUPFAM" id="SSF52954">
    <property type="entry name" value="Class II aaRS ABD-related"/>
    <property type="match status" value="1"/>
</dbReference>
<dbReference type="InterPro" id="IPR044140">
    <property type="entry name" value="ProRS_anticodon_short"/>
</dbReference>
<dbReference type="AlphaFoldDB" id="A0A1F5EBM7"/>
<dbReference type="SUPFAM" id="SSF55681">
    <property type="entry name" value="Class II aaRS and biotin synthetases"/>
    <property type="match status" value="1"/>
</dbReference>
<organism evidence="11 12">
    <name type="scientific">Candidatus Berkelbacteria bacterium RIFCSPLOWO2_01_FULL_50_28</name>
    <dbReference type="NCBI Taxonomy" id="1797471"/>
    <lineage>
        <taxon>Bacteria</taxon>
        <taxon>Candidatus Berkelbacteria</taxon>
    </lineage>
</organism>
<dbReference type="InterPro" id="IPR004154">
    <property type="entry name" value="Anticodon-bd"/>
</dbReference>
<feature type="domain" description="Aminoacyl-transfer RNA synthetases class-II family profile" evidence="10">
    <location>
        <begin position="50"/>
        <end position="310"/>
    </location>
</feature>
<dbReference type="Gene3D" id="3.30.930.10">
    <property type="entry name" value="Bira Bifunctional Protein, Domain 2"/>
    <property type="match status" value="1"/>
</dbReference>
<evidence type="ECO:0000256" key="9">
    <source>
        <dbReference type="ARBA" id="ARBA00047671"/>
    </source>
</evidence>
<dbReference type="InterPro" id="IPR006195">
    <property type="entry name" value="aa-tRNA-synth_II"/>
</dbReference>
<proteinExistence type="predicted"/>
<dbReference type="InterPro" id="IPR036621">
    <property type="entry name" value="Anticodon-bd_dom_sf"/>
</dbReference>
<comment type="caution">
    <text evidence="11">The sequence shown here is derived from an EMBL/GenBank/DDBJ whole genome shotgun (WGS) entry which is preliminary data.</text>
</comment>
<dbReference type="InterPro" id="IPR045864">
    <property type="entry name" value="aa-tRNA-synth_II/BPL/LPL"/>
</dbReference>
<sequence length="407" mass="46291">MKLSQFYIKTRRSMAAQESINSYLLEKAGFISQVAAGVYAYLPLATRSLRKIEQIIREEMNSIGASEVVFSTLQPKSIWEASGRWDDKNFREIVYIDKESDMTLGPTHEEPMVIATRQFIRSYRDLPVNLYQFQTKFRKELRAKSGLLRGREFRMKDLYSFHPDEKAHDEFYEQCAEAYTKVFGRLGLTSYRVKATGGVFSNEYSDEYQVICPTGEDEILVDHKSRTGFNKEVEDQLKESEKKKLERVRAIEVGNIFHLGTKYTDAFDVKYADPSGKLRSIYMGCYGIGISRLLGTLAELYNDGNGLKLPKQVAPFEVVVIDLTSTKTGLKLHNELEELGVEVLFDDRDEPAGTKLVDADLVGYPIRLVYSTKTAQDGKIEIKERANGKVTLVNLEDTVKSVQKLLG</sequence>
<dbReference type="EMBL" id="MEZX01000002">
    <property type="protein sequence ID" value="OGD64700.1"/>
    <property type="molecule type" value="Genomic_DNA"/>
</dbReference>
<dbReference type="Pfam" id="PF00587">
    <property type="entry name" value="tRNA-synt_2b"/>
    <property type="match status" value="1"/>
</dbReference>
<gene>
    <name evidence="11" type="ORF">A3A71_01435</name>
</gene>
<evidence type="ECO:0000256" key="4">
    <source>
        <dbReference type="ARBA" id="ARBA00022741"/>
    </source>
</evidence>
<keyword evidence="3" id="KW-0436">Ligase</keyword>
<dbReference type="GO" id="GO:0006433">
    <property type="term" value="P:prolyl-tRNA aminoacylation"/>
    <property type="evidence" value="ECO:0007669"/>
    <property type="project" value="InterPro"/>
</dbReference>
<dbReference type="CDD" id="cd00861">
    <property type="entry name" value="ProRS_anticodon_short"/>
    <property type="match status" value="1"/>
</dbReference>
<keyword evidence="5" id="KW-0067">ATP-binding</keyword>
<dbReference type="PROSITE" id="PS50862">
    <property type="entry name" value="AA_TRNA_LIGASE_II"/>
    <property type="match status" value="1"/>
</dbReference>
<keyword evidence="6" id="KW-0648">Protein biosynthesis</keyword>
<dbReference type="PANTHER" id="PTHR42753">
    <property type="entry name" value="MITOCHONDRIAL RIBOSOME PROTEIN L39/PROLYL-TRNA LIGASE FAMILY MEMBER"/>
    <property type="match status" value="1"/>
</dbReference>
<keyword evidence="4" id="KW-0547">Nucleotide-binding</keyword>
<evidence type="ECO:0000256" key="8">
    <source>
        <dbReference type="ARBA" id="ARBA00029731"/>
    </source>
</evidence>
<comment type="catalytic activity">
    <reaction evidence="9">
        <text>tRNA(Pro) + L-proline + ATP = L-prolyl-tRNA(Pro) + AMP + diphosphate</text>
        <dbReference type="Rhea" id="RHEA:14305"/>
        <dbReference type="Rhea" id="RHEA-COMP:9700"/>
        <dbReference type="Rhea" id="RHEA-COMP:9702"/>
        <dbReference type="ChEBI" id="CHEBI:30616"/>
        <dbReference type="ChEBI" id="CHEBI:33019"/>
        <dbReference type="ChEBI" id="CHEBI:60039"/>
        <dbReference type="ChEBI" id="CHEBI:78442"/>
        <dbReference type="ChEBI" id="CHEBI:78532"/>
        <dbReference type="ChEBI" id="CHEBI:456215"/>
        <dbReference type="EC" id="6.1.1.15"/>
    </reaction>
</comment>
<keyword evidence="7" id="KW-0030">Aminoacyl-tRNA synthetase</keyword>
<evidence type="ECO:0000256" key="7">
    <source>
        <dbReference type="ARBA" id="ARBA00023146"/>
    </source>
</evidence>
<dbReference type="InterPro" id="IPR002314">
    <property type="entry name" value="aa-tRNA-synt_IIb"/>
</dbReference>
<dbReference type="PRINTS" id="PR01046">
    <property type="entry name" value="TRNASYNTHPRO"/>
</dbReference>
<dbReference type="PANTHER" id="PTHR42753:SF2">
    <property type="entry name" value="PROLINE--TRNA LIGASE"/>
    <property type="match status" value="1"/>
</dbReference>
<dbReference type="STRING" id="1797471.A3A71_01435"/>
<accession>A0A1F5EBM7</accession>
<evidence type="ECO:0000313" key="12">
    <source>
        <dbReference type="Proteomes" id="UP000177481"/>
    </source>
</evidence>
<protein>
    <recommendedName>
        <fullName evidence="2">Proline--tRNA ligase</fullName>
        <ecNumber evidence="1">6.1.1.15</ecNumber>
    </recommendedName>
    <alternativeName>
        <fullName evidence="8">Prolyl-tRNA synthetase</fullName>
    </alternativeName>
</protein>
<evidence type="ECO:0000313" key="11">
    <source>
        <dbReference type="EMBL" id="OGD64700.1"/>
    </source>
</evidence>
<dbReference type="GO" id="GO:0004827">
    <property type="term" value="F:proline-tRNA ligase activity"/>
    <property type="evidence" value="ECO:0007669"/>
    <property type="project" value="UniProtKB-EC"/>
</dbReference>
<reference evidence="11 12" key="1">
    <citation type="journal article" date="2016" name="Nat. Commun.">
        <title>Thousands of microbial genomes shed light on interconnected biogeochemical processes in an aquifer system.</title>
        <authorList>
            <person name="Anantharaman K."/>
            <person name="Brown C.T."/>
            <person name="Hug L.A."/>
            <person name="Sharon I."/>
            <person name="Castelle C.J."/>
            <person name="Probst A.J."/>
            <person name="Thomas B.C."/>
            <person name="Singh A."/>
            <person name="Wilkins M.J."/>
            <person name="Karaoz U."/>
            <person name="Brodie E.L."/>
            <person name="Williams K.H."/>
            <person name="Hubbard S.S."/>
            <person name="Banfield J.F."/>
        </authorList>
    </citation>
    <scope>NUCLEOTIDE SEQUENCE [LARGE SCALE GENOMIC DNA]</scope>
</reference>
<evidence type="ECO:0000256" key="2">
    <source>
        <dbReference type="ARBA" id="ARBA00019110"/>
    </source>
</evidence>
<dbReference type="Gene3D" id="3.40.50.800">
    <property type="entry name" value="Anticodon-binding domain"/>
    <property type="match status" value="1"/>
</dbReference>
<evidence type="ECO:0000256" key="1">
    <source>
        <dbReference type="ARBA" id="ARBA00012831"/>
    </source>
</evidence>
<dbReference type="InterPro" id="IPR050062">
    <property type="entry name" value="Pro-tRNA_synthetase"/>
</dbReference>
<evidence type="ECO:0000259" key="10">
    <source>
        <dbReference type="PROSITE" id="PS50862"/>
    </source>
</evidence>
<evidence type="ECO:0000256" key="5">
    <source>
        <dbReference type="ARBA" id="ARBA00022840"/>
    </source>
</evidence>
<dbReference type="GO" id="GO:0005524">
    <property type="term" value="F:ATP binding"/>
    <property type="evidence" value="ECO:0007669"/>
    <property type="project" value="UniProtKB-KW"/>
</dbReference>
<dbReference type="EC" id="6.1.1.15" evidence="1"/>
<dbReference type="Pfam" id="PF03129">
    <property type="entry name" value="HGTP_anticodon"/>
    <property type="match status" value="1"/>
</dbReference>